<dbReference type="InterPro" id="IPR012336">
    <property type="entry name" value="Thioredoxin-like_fold"/>
</dbReference>
<dbReference type="SUPFAM" id="SSF47616">
    <property type="entry name" value="GST C-terminal domain-like"/>
    <property type="match status" value="1"/>
</dbReference>
<evidence type="ECO:0000256" key="1">
    <source>
        <dbReference type="ARBA" id="ARBA00006475"/>
    </source>
</evidence>
<reference evidence="4" key="1">
    <citation type="submission" date="2022-11" db="UniProtKB">
        <authorList>
            <consortium name="WormBaseParasite"/>
        </authorList>
    </citation>
    <scope>IDENTIFICATION</scope>
</reference>
<accession>A0A914C600</accession>
<dbReference type="AlphaFoldDB" id="A0A914C600"/>
<dbReference type="SFLD" id="SFLDG01200">
    <property type="entry name" value="SUF1.1"/>
    <property type="match status" value="1"/>
</dbReference>
<dbReference type="InterPro" id="IPR050931">
    <property type="entry name" value="Mito_Protein_Transport_Metaxin"/>
</dbReference>
<dbReference type="SFLD" id="SFLDS00019">
    <property type="entry name" value="Glutathione_Transferase_(cytos"/>
    <property type="match status" value="1"/>
</dbReference>
<dbReference type="InterPro" id="IPR040079">
    <property type="entry name" value="Glutathione_S-Trfase"/>
</dbReference>
<dbReference type="InterPro" id="IPR026928">
    <property type="entry name" value="FAX/IsoI-like"/>
</dbReference>
<dbReference type="CDD" id="cd03193">
    <property type="entry name" value="GST_C_Metaxin"/>
    <property type="match status" value="1"/>
</dbReference>
<dbReference type="PANTHER" id="PTHR12289">
    <property type="entry name" value="METAXIN RELATED"/>
    <property type="match status" value="1"/>
</dbReference>
<dbReference type="PROSITE" id="PS50405">
    <property type="entry name" value="GST_CTER"/>
    <property type="match status" value="1"/>
</dbReference>
<evidence type="ECO:0000259" key="2">
    <source>
        <dbReference type="PROSITE" id="PS50405"/>
    </source>
</evidence>
<dbReference type="InterPro" id="IPR036249">
    <property type="entry name" value="Thioredoxin-like_sf"/>
</dbReference>
<keyword evidence="3" id="KW-1185">Reference proteome</keyword>
<sequence length="213" mass="24594">MRVFGIKYEVMDTILMRSDKGLLPFIELNGQHLADSQLIIMALQKHFNIDAKENLSEEQLGIIRCVDRMLEGSFYNANYIFKLLNNSLNFATVVTEDRNPKFLKYIVAPVLYYKAKKRGEAEGTAKHSQEECLSILRNDMKAMDQVLGNKDFLIGNKPTLADCTLFGHLASSYYLPYDMPLKQILDEEFPRIKNHMERMASLYFKDHQIGQQS</sequence>
<dbReference type="SUPFAM" id="SSF52833">
    <property type="entry name" value="Thioredoxin-like"/>
    <property type="match status" value="1"/>
</dbReference>
<dbReference type="GO" id="GO:0005737">
    <property type="term" value="C:cytoplasm"/>
    <property type="evidence" value="ECO:0007669"/>
    <property type="project" value="TreeGrafter"/>
</dbReference>
<dbReference type="Gene3D" id="1.20.1050.10">
    <property type="match status" value="1"/>
</dbReference>
<dbReference type="InterPro" id="IPR036282">
    <property type="entry name" value="Glutathione-S-Trfase_C_sf"/>
</dbReference>
<dbReference type="Pfam" id="PF17172">
    <property type="entry name" value="GST_N_4"/>
    <property type="match status" value="1"/>
</dbReference>
<comment type="similarity">
    <text evidence="1">Belongs to the FAX family.</text>
</comment>
<organism evidence="3 4">
    <name type="scientific">Acrobeloides nanus</name>
    <dbReference type="NCBI Taxonomy" id="290746"/>
    <lineage>
        <taxon>Eukaryota</taxon>
        <taxon>Metazoa</taxon>
        <taxon>Ecdysozoa</taxon>
        <taxon>Nematoda</taxon>
        <taxon>Chromadorea</taxon>
        <taxon>Rhabditida</taxon>
        <taxon>Tylenchina</taxon>
        <taxon>Cephalobomorpha</taxon>
        <taxon>Cephaloboidea</taxon>
        <taxon>Cephalobidae</taxon>
        <taxon>Acrobeloides</taxon>
    </lineage>
</organism>
<proteinExistence type="inferred from homology"/>
<dbReference type="InterPro" id="IPR033468">
    <property type="entry name" value="Metaxin_GST"/>
</dbReference>
<dbReference type="Pfam" id="PF17171">
    <property type="entry name" value="GST_C_6"/>
    <property type="match status" value="1"/>
</dbReference>
<protein>
    <submittedName>
        <fullName evidence="4">GST C-terminal domain-containing protein</fullName>
    </submittedName>
</protein>
<dbReference type="Proteomes" id="UP000887540">
    <property type="component" value="Unplaced"/>
</dbReference>
<dbReference type="PANTHER" id="PTHR12289:SF32">
    <property type="entry name" value="GST_C_6 DOMAIN-CONTAINING PROTEIN"/>
    <property type="match status" value="1"/>
</dbReference>
<evidence type="ECO:0000313" key="4">
    <source>
        <dbReference type="WBParaSite" id="ACRNAN_Path_375.g1437.t1"/>
    </source>
</evidence>
<name>A0A914C600_9BILA</name>
<dbReference type="WBParaSite" id="ACRNAN_Path_375.g1437.t1">
    <property type="protein sequence ID" value="ACRNAN_Path_375.g1437.t1"/>
    <property type="gene ID" value="ACRNAN_Path_375.g1437"/>
</dbReference>
<evidence type="ECO:0000313" key="3">
    <source>
        <dbReference type="Proteomes" id="UP000887540"/>
    </source>
</evidence>
<feature type="domain" description="GST C-terminal" evidence="2">
    <location>
        <begin position="78"/>
        <end position="213"/>
    </location>
</feature>
<dbReference type="InterPro" id="IPR010987">
    <property type="entry name" value="Glutathione-S-Trfase_C-like"/>
</dbReference>
<dbReference type="SFLD" id="SFLDG01180">
    <property type="entry name" value="SUF1"/>
    <property type="match status" value="1"/>
</dbReference>